<organism evidence="1 2">
    <name type="scientific">Actinomadura vinacea</name>
    <dbReference type="NCBI Taxonomy" id="115336"/>
    <lineage>
        <taxon>Bacteria</taxon>
        <taxon>Bacillati</taxon>
        <taxon>Actinomycetota</taxon>
        <taxon>Actinomycetes</taxon>
        <taxon>Streptosporangiales</taxon>
        <taxon>Thermomonosporaceae</taxon>
        <taxon>Actinomadura</taxon>
    </lineage>
</organism>
<evidence type="ECO:0000313" key="1">
    <source>
        <dbReference type="EMBL" id="GAA2430687.1"/>
    </source>
</evidence>
<name>A0ABN3JKM1_9ACTN</name>
<keyword evidence="2" id="KW-1185">Reference proteome</keyword>
<accession>A0ABN3JKM1</accession>
<protein>
    <submittedName>
        <fullName evidence="1">Uncharacterized protein</fullName>
    </submittedName>
</protein>
<gene>
    <name evidence="1" type="ORF">GCM10010191_50360</name>
</gene>
<reference evidence="1 2" key="1">
    <citation type="journal article" date="2019" name="Int. J. Syst. Evol. Microbiol.">
        <title>The Global Catalogue of Microorganisms (GCM) 10K type strain sequencing project: providing services to taxonomists for standard genome sequencing and annotation.</title>
        <authorList>
            <consortium name="The Broad Institute Genomics Platform"/>
            <consortium name="The Broad Institute Genome Sequencing Center for Infectious Disease"/>
            <person name="Wu L."/>
            <person name="Ma J."/>
        </authorList>
    </citation>
    <scope>NUCLEOTIDE SEQUENCE [LARGE SCALE GENOMIC DNA]</scope>
    <source>
        <strain evidence="1 2">JCM 3325</strain>
    </source>
</reference>
<sequence>MTGPEQCGHGYHCLWEHSPVDFVQFPQALCTTRVIDLGGYGFNDIASSWANSTQWSRRRKALVDAPVHQRRRRGPVAPAQAIEPGLLPLLMERLPA</sequence>
<comment type="caution">
    <text evidence="1">The sequence shown here is derived from an EMBL/GenBank/DDBJ whole genome shotgun (WGS) entry which is preliminary data.</text>
</comment>
<dbReference type="EMBL" id="BAAARW010000020">
    <property type="protein sequence ID" value="GAA2430687.1"/>
    <property type="molecule type" value="Genomic_DNA"/>
</dbReference>
<evidence type="ECO:0000313" key="2">
    <source>
        <dbReference type="Proteomes" id="UP001501231"/>
    </source>
</evidence>
<dbReference type="Proteomes" id="UP001501231">
    <property type="component" value="Unassembled WGS sequence"/>
</dbReference>
<proteinExistence type="predicted"/>